<evidence type="ECO:0000313" key="2">
    <source>
        <dbReference type="Proteomes" id="UP000595374"/>
    </source>
</evidence>
<accession>A0A7T4DJH4</accession>
<evidence type="ECO:0000313" key="1">
    <source>
        <dbReference type="EMBL" id="QQB14391.1"/>
    </source>
</evidence>
<dbReference type="EMBL" id="CP065989">
    <property type="protein sequence ID" value="QQB14391.1"/>
    <property type="molecule type" value="Genomic_DNA"/>
</dbReference>
<dbReference type="Proteomes" id="UP000595374">
    <property type="component" value="Chromosome"/>
</dbReference>
<name>A0A7T4DJH4_9MICO</name>
<reference evidence="1 2" key="1">
    <citation type="submission" date="2020-12" db="EMBL/GenBank/DDBJ databases">
        <title>FDA dAtabase for Regulatory Grade micrObial Sequences (FDA-ARGOS): Supporting development and validation of Infectious Disease Dx tests.</title>
        <authorList>
            <person name="Sproer C."/>
            <person name="Gronow S."/>
            <person name="Severitt S."/>
            <person name="Schroder I."/>
            <person name="Tallon L."/>
            <person name="Sadzewicz L."/>
            <person name="Zhao X."/>
            <person name="Boylan J."/>
            <person name="Ott S."/>
            <person name="Bowen H."/>
            <person name="Vavikolanu K."/>
            <person name="Mehta A."/>
            <person name="Aluvathingal J."/>
            <person name="Nadendla S."/>
            <person name="Lowell S."/>
            <person name="Myers T."/>
            <person name="Yan Y."/>
            <person name="Sichtig H."/>
        </authorList>
    </citation>
    <scope>NUCLEOTIDE SEQUENCE [LARGE SCALE GENOMIC DNA]</scope>
    <source>
        <strain evidence="1 2">FDAARGOS_990</strain>
    </source>
</reference>
<dbReference type="RefSeq" id="WP_198499459.1">
    <property type="nucleotide sequence ID" value="NZ_CP065989.1"/>
</dbReference>
<dbReference type="AlphaFoldDB" id="A0A7T4DJH4"/>
<gene>
    <name evidence="1" type="ORF">I6H47_16930</name>
</gene>
<sequence length="58" mass="5886">MVKRTGAGGGQPSSAVPDDDVALTRSVLHGEQVKCRGSICEVVRIPALRAVGAVTVVA</sequence>
<proteinExistence type="predicted"/>
<protein>
    <submittedName>
        <fullName evidence="1">Uncharacterized protein</fullName>
    </submittedName>
</protein>
<organism evidence="1 2">
    <name type="scientific">Brevibacterium casei</name>
    <dbReference type="NCBI Taxonomy" id="33889"/>
    <lineage>
        <taxon>Bacteria</taxon>
        <taxon>Bacillati</taxon>
        <taxon>Actinomycetota</taxon>
        <taxon>Actinomycetes</taxon>
        <taxon>Micrococcales</taxon>
        <taxon>Brevibacteriaceae</taxon>
        <taxon>Brevibacterium</taxon>
    </lineage>
</organism>